<dbReference type="Gene3D" id="1.10.10.1150">
    <property type="entry name" value="Coenzyme PQQ synthesis protein D (PqqD)"/>
    <property type="match status" value="1"/>
</dbReference>
<dbReference type="EMBL" id="CP017603">
    <property type="protein sequence ID" value="AOY77994.1"/>
    <property type="molecule type" value="Genomic_DNA"/>
</dbReference>
<protein>
    <submittedName>
        <fullName evidence="1">Pyrroloquinoline quinone biosynthesis protein</fullName>
    </submittedName>
</protein>
<evidence type="ECO:0000313" key="1">
    <source>
        <dbReference type="EMBL" id="AOY77994.1"/>
    </source>
</evidence>
<gene>
    <name evidence="1" type="ORF">BJL90_20275</name>
</gene>
<reference evidence="1 2" key="1">
    <citation type="submission" date="2016-10" db="EMBL/GenBank/DDBJ databases">
        <title>Complete Genome Sequence of Acetogen Clostridium formicoaceticum ATCC 27076.</title>
        <authorList>
            <person name="Bao T."/>
            <person name="Cheng C."/>
            <person name="Zhao J."/>
            <person name="Yang S.-T."/>
            <person name="Wang J."/>
            <person name="Wang M."/>
        </authorList>
    </citation>
    <scope>NUCLEOTIDE SEQUENCE [LARGE SCALE GENOMIC DNA]</scope>
    <source>
        <strain evidence="1 2">ATCC 27076</strain>
    </source>
</reference>
<dbReference type="RefSeq" id="WP_070972514.1">
    <property type="nucleotide sequence ID" value="NZ_CP017603.1"/>
</dbReference>
<keyword evidence="2" id="KW-1185">Reference proteome</keyword>
<evidence type="ECO:0000313" key="2">
    <source>
        <dbReference type="Proteomes" id="UP000177894"/>
    </source>
</evidence>
<dbReference type="InterPro" id="IPR041881">
    <property type="entry name" value="PqqD_sf"/>
</dbReference>
<dbReference type="Pfam" id="PF05402">
    <property type="entry name" value="PqqD"/>
    <property type="match status" value="1"/>
</dbReference>
<dbReference type="Proteomes" id="UP000177894">
    <property type="component" value="Chromosome"/>
</dbReference>
<name>A0ABM6EY13_9CLOT</name>
<dbReference type="InterPro" id="IPR008792">
    <property type="entry name" value="PQQD"/>
</dbReference>
<accession>A0ABM6EY13</accession>
<proteinExistence type="predicted"/>
<organism evidence="1 2">
    <name type="scientific">Clostridium formicaceticum</name>
    <dbReference type="NCBI Taxonomy" id="1497"/>
    <lineage>
        <taxon>Bacteria</taxon>
        <taxon>Bacillati</taxon>
        <taxon>Bacillota</taxon>
        <taxon>Clostridia</taxon>
        <taxon>Eubacteriales</taxon>
        <taxon>Clostridiaceae</taxon>
        <taxon>Clostridium</taxon>
    </lineage>
</organism>
<sequence length="87" mass="9641">MKIKEGYLMRQVAGSYVVVPTGKAALDFSGMITFNETGGFLWSQLEKGKTQQQMLTALLEEYDVNEATAKADITEFLAKLKAADLFE</sequence>